<feature type="transmembrane region" description="Helical" evidence="11">
    <location>
        <begin position="375"/>
        <end position="393"/>
    </location>
</feature>
<dbReference type="InterPro" id="IPR005599">
    <property type="entry name" value="GPI_mannosylTrfase"/>
</dbReference>
<evidence type="ECO:0000256" key="7">
    <source>
        <dbReference type="ARBA" id="ARBA00022824"/>
    </source>
</evidence>
<keyword evidence="5" id="KW-0808">Transferase</keyword>
<dbReference type="Ensembl" id="ENSCSRT00000002335.1">
    <property type="protein sequence ID" value="ENSCSRP00000002268.1"/>
    <property type="gene ID" value="ENSCSRG00000001758.1"/>
</dbReference>
<keyword evidence="8 11" id="KW-1133">Transmembrane helix</keyword>
<reference evidence="13" key="2">
    <citation type="submission" date="2025-09" db="UniProtKB">
        <authorList>
            <consortium name="Ensembl"/>
        </authorList>
    </citation>
    <scope>IDENTIFICATION</scope>
</reference>
<evidence type="ECO:0000256" key="9">
    <source>
        <dbReference type="ARBA" id="ARBA00023136"/>
    </source>
</evidence>
<dbReference type="Proteomes" id="UP000694403">
    <property type="component" value="Unplaced"/>
</dbReference>
<feature type="signal peptide" evidence="12">
    <location>
        <begin position="1"/>
        <end position="28"/>
    </location>
</feature>
<dbReference type="PANTHER" id="PTHR22760:SF3">
    <property type="entry name" value="GPI MANNOSYLTRANSFERASE 4"/>
    <property type="match status" value="1"/>
</dbReference>
<evidence type="ECO:0000256" key="12">
    <source>
        <dbReference type="SAM" id="SignalP"/>
    </source>
</evidence>
<feature type="transmembrane region" description="Helical" evidence="11">
    <location>
        <begin position="127"/>
        <end position="144"/>
    </location>
</feature>
<dbReference type="GO" id="GO:0005789">
    <property type="term" value="C:endoplasmic reticulum membrane"/>
    <property type="evidence" value="ECO:0007669"/>
    <property type="project" value="UniProtKB-SubCell"/>
</dbReference>
<feature type="transmembrane region" description="Helical" evidence="11">
    <location>
        <begin position="188"/>
        <end position="216"/>
    </location>
</feature>
<evidence type="ECO:0000256" key="8">
    <source>
        <dbReference type="ARBA" id="ARBA00022989"/>
    </source>
</evidence>
<evidence type="ECO:0000256" key="3">
    <source>
        <dbReference type="ARBA" id="ARBA00022502"/>
    </source>
</evidence>
<organism evidence="13 14">
    <name type="scientific">Chelydra serpentina</name>
    <name type="common">Snapping turtle</name>
    <name type="synonym">Testudo serpentina</name>
    <dbReference type="NCBI Taxonomy" id="8475"/>
    <lineage>
        <taxon>Eukaryota</taxon>
        <taxon>Metazoa</taxon>
        <taxon>Chordata</taxon>
        <taxon>Craniata</taxon>
        <taxon>Vertebrata</taxon>
        <taxon>Euteleostomi</taxon>
        <taxon>Archelosauria</taxon>
        <taxon>Testudinata</taxon>
        <taxon>Testudines</taxon>
        <taxon>Cryptodira</taxon>
        <taxon>Durocryptodira</taxon>
        <taxon>Americhelydia</taxon>
        <taxon>Chelydroidea</taxon>
        <taxon>Chelydridae</taxon>
        <taxon>Chelydra</taxon>
    </lineage>
</organism>
<evidence type="ECO:0000256" key="4">
    <source>
        <dbReference type="ARBA" id="ARBA00022676"/>
    </source>
</evidence>
<evidence type="ECO:0000256" key="6">
    <source>
        <dbReference type="ARBA" id="ARBA00022692"/>
    </source>
</evidence>
<name>A0A8C3XIR1_CHESE</name>
<dbReference type="GO" id="GO:0006506">
    <property type="term" value="P:GPI anchor biosynthetic process"/>
    <property type="evidence" value="ECO:0007669"/>
    <property type="project" value="UniProtKB-KW"/>
</dbReference>
<reference evidence="13" key="1">
    <citation type="submission" date="2025-08" db="UniProtKB">
        <authorList>
            <consortium name="Ensembl"/>
        </authorList>
    </citation>
    <scope>IDENTIFICATION</scope>
</reference>
<proteinExistence type="inferred from homology"/>
<dbReference type="GO" id="GO:0000026">
    <property type="term" value="F:alpha-1,2-mannosyltransferase activity"/>
    <property type="evidence" value="ECO:0007669"/>
    <property type="project" value="TreeGrafter"/>
</dbReference>
<keyword evidence="7 11" id="KW-0256">Endoplasmic reticulum</keyword>
<evidence type="ECO:0000256" key="10">
    <source>
        <dbReference type="ARBA" id="ARBA00038466"/>
    </source>
</evidence>
<feature type="transmembrane region" description="Helical" evidence="11">
    <location>
        <begin position="64"/>
        <end position="82"/>
    </location>
</feature>
<keyword evidence="9 11" id="KW-0472">Membrane</keyword>
<evidence type="ECO:0000313" key="13">
    <source>
        <dbReference type="Ensembl" id="ENSCSRP00000002268.1"/>
    </source>
</evidence>
<evidence type="ECO:0000256" key="1">
    <source>
        <dbReference type="ARBA" id="ARBA00004477"/>
    </source>
</evidence>
<dbReference type="EC" id="2.4.1.-" evidence="11"/>
<feature type="transmembrane region" description="Helical" evidence="11">
    <location>
        <begin position="292"/>
        <end position="313"/>
    </location>
</feature>
<comment type="subcellular location">
    <subcellularLocation>
        <location evidence="1 11">Endoplasmic reticulum membrane</location>
        <topology evidence="1 11">Multi-pass membrane protein</topology>
    </subcellularLocation>
</comment>
<comment type="pathway">
    <text evidence="2">Glycolipid biosynthesis; glycosylphosphatidylinositol-anchor biosynthesis.</text>
</comment>
<evidence type="ECO:0000256" key="5">
    <source>
        <dbReference type="ARBA" id="ARBA00022679"/>
    </source>
</evidence>
<feature type="transmembrane region" description="Helical" evidence="11">
    <location>
        <begin position="151"/>
        <end position="168"/>
    </location>
</feature>
<evidence type="ECO:0000313" key="14">
    <source>
        <dbReference type="Proteomes" id="UP000694403"/>
    </source>
</evidence>
<keyword evidence="14" id="KW-1185">Reference proteome</keyword>
<comment type="similarity">
    <text evidence="10">Belongs to the glycosyltransferase 22 family. PIGZ subfamily.</text>
</comment>
<accession>A0A8C3XIR1</accession>
<keyword evidence="12" id="KW-0732">Signal</keyword>
<feature type="chain" id="PRO_5034423622" description="Mannosyltransferase" evidence="12">
    <location>
        <begin position="29"/>
        <end position="547"/>
    </location>
</feature>
<dbReference type="PANTHER" id="PTHR22760">
    <property type="entry name" value="GLYCOSYLTRANSFERASE"/>
    <property type="match status" value="1"/>
</dbReference>
<protein>
    <recommendedName>
        <fullName evidence="11">Mannosyltransferase</fullName>
        <ecNumber evidence="11">2.4.1.-</ecNumber>
    </recommendedName>
</protein>
<dbReference type="Pfam" id="PF03901">
    <property type="entry name" value="Glyco_transf_22"/>
    <property type="match status" value="1"/>
</dbReference>
<keyword evidence="6 11" id="KW-0812">Transmembrane</keyword>
<evidence type="ECO:0000256" key="2">
    <source>
        <dbReference type="ARBA" id="ARBA00004687"/>
    </source>
</evidence>
<feature type="transmembrane region" description="Helical" evidence="11">
    <location>
        <begin position="94"/>
        <end position="115"/>
    </location>
</feature>
<feature type="transmembrane region" description="Helical" evidence="11">
    <location>
        <begin position="228"/>
        <end position="246"/>
    </location>
</feature>
<keyword evidence="3" id="KW-0337">GPI-anchor biosynthesis</keyword>
<evidence type="ECO:0000256" key="11">
    <source>
        <dbReference type="RuleBase" id="RU363075"/>
    </source>
</evidence>
<dbReference type="AlphaFoldDB" id="A0A8C3XIR1"/>
<keyword evidence="4 11" id="KW-0328">Glycosyltransferase</keyword>
<sequence length="547" mass="62057">MMMSAKTFWGILALLRIFWCLLPQTGYLHPDEFFQSPEVMAGDILDLQVYYPWEFLSSSPCRTVVFPLITSGITYWMIKSLQQLGMWSNGINSYTLLVSPRLLLTTFSFILDYSVYRLAPFWGADRWNALVLLAGSYVTLVFYTRTFTNTLEGLLFALLMVLVSPKAVGYGTAPKSDISQAKPTRSSLIGIITVAGFFNRPTFLAFALMPLLYWAVLNATSQHSIKTIANHLLKLVSSTAFTAIIFTAADTLYFTSIGSEISLYMTPFNFLRYNLNPHNLAQHGIHPRFTHFAVNGIMLFGILHILAISLSWIRLHNHRPPTMLVLAKGNPTLLSFYFVPLAFLSLFNHQEPRFLIPLILPLVLLITPQNRTLKWKPIIIIFNVLGALLFGCLHQGGMIPCLSHLEQLIHSPESLNHPAHYTLLFAHTYMPPRFLLSINKRDPLVEIIDMAGTEENILCQTLGQLANNIACGTRKTDKERTCHFFVITPGTVRTTIQKCGVLFKNETLIFPHLTMEDPPQISFLFSEKWRSQLGLYILQIDRNEQSF</sequence>